<dbReference type="Proteomes" id="UP000583266">
    <property type="component" value="Unassembled WGS sequence"/>
</dbReference>
<comment type="caution">
    <text evidence="1">The sequence shown here is derived from an EMBL/GenBank/DDBJ whole genome shotgun (WGS) entry which is preliminary data.</text>
</comment>
<reference evidence="1 2" key="1">
    <citation type="submission" date="2020-04" db="EMBL/GenBank/DDBJ databases">
        <title>Chitinophaga sp. G-6-1-13 sp. nov., isolated from soil.</title>
        <authorList>
            <person name="Dahal R.H."/>
            <person name="Chaudhary D.K."/>
        </authorList>
    </citation>
    <scope>NUCLEOTIDE SEQUENCE [LARGE SCALE GENOMIC DNA]</scope>
    <source>
        <strain evidence="1 2">G-6-1-13</strain>
    </source>
</reference>
<protein>
    <recommendedName>
        <fullName evidence="3">Lipoprotein</fullName>
    </recommendedName>
</protein>
<organism evidence="1 2">
    <name type="scientific">Chitinophaga fulva</name>
    <dbReference type="NCBI Taxonomy" id="2728842"/>
    <lineage>
        <taxon>Bacteria</taxon>
        <taxon>Pseudomonadati</taxon>
        <taxon>Bacteroidota</taxon>
        <taxon>Chitinophagia</taxon>
        <taxon>Chitinophagales</taxon>
        <taxon>Chitinophagaceae</taxon>
        <taxon>Chitinophaga</taxon>
    </lineage>
</organism>
<evidence type="ECO:0008006" key="3">
    <source>
        <dbReference type="Google" id="ProtNLM"/>
    </source>
</evidence>
<gene>
    <name evidence="1" type="ORF">HHL17_14445</name>
</gene>
<evidence type="ECO:0000313" key="2">
    <source>
        <dbReference type="Proteomes" id="UP000583266"/>
    </source>
</evidence>
<name>A0A848GJ34_9BACT</name>
<dbReference type="AlphaFoldDB" id="A0A848GJ34"/>
<evidence type="ECO:0000313" key="1">
    <source>
        <dbReference type="EMBL" id="NML38404.1"/>
    </source>
</evidence>
<accession>A0A848GJ34</accession>
<dbReference type="RefSeq" id="WP_169225401.1">
    <property type="nucleotide sequence ID" value="NZ_JABBGC010000001.1"/>
</dbReference>
<proteinExistence type="predicted"/>
<dbReference type="EMBL" id="JABBGC010000001">
    <property type="protein sequence ID" value="NML38404.1"/>
    <property type="molecule type" value="Genomic_DNA"/>
</dbReference>
<keyword evidence="2" id="KW-1185">Reference proteome</keyword>
<dbReference type="PROSITE" id="PS51257">
    <property type="entry name" value="PROKAR_LIPOPROTEIN"/>
    <property type="match status" value="1"/>
</dbReference>
<sequence>MRCILIVIGIASGFWVSCNQKTAHQELSRQNLDSLNEVIQKPAPVKEPVERKVAELHSDTLIQIGKEDTVDCGAIINTLFHRSKYEFPVKNGYKREELTAVIENAVDSILSIKIMFIDPTDNYRTTVDWLTLNCKNKKLQTIEKAEPNSGEIEIKYDVRFLDILMRKCALNY</sequence>